<dbReference type="SMART" id="SM00220">
    <property type="entry name" value="S_TKc"/>
    <property type="match status" value="1"/>
</dbReference>
<dbReference type="GeneID" id="54323621"/>
<dbReference type="PANTHER" id="PTHR24346:SF82">
    <property type="entry name" value="KP78A-RELATED"/>
    <property type="match status" value="1"/>
</dbReference>
<feature type="region of interest" description="Disordered" evidence="14">
    <location>
        <begin position="598"/>
        <end position="859"/>
    </location>
</feature>
<comment type="catalytic activity">
    <reaction evidence="11">
        <text>L-threonyl-[protein] + ATP = O-phospho-L-threonyl-[protein] + ADP + H(+)</text>
        <dbReference type="Rhea" id="RHEA:46608"/>
        <dbReference type="Rhea" id="RHEA-COMP:11060"/>
        <dbReference type="Rhea" id="RHEA-COMP:11605"/>
        <dbReference type="ChEBI" id="CHEBI:15378"/>
        <dbReference type="ChEBI" id="CHEBI:30013"/>
        <dbReference type="ChEBI" id="CHEBI:30616"/>
        <dbReference type="ChEBI" id="CHEBI:61977"/>
        <dbReference type="ChEBI" id="CHEBI:456216"/>
        <dbReference type="EC" id="2.7.11.1"/>
    </reaction>
</comment>
<dbReference type="GO" id="GO:0035556">
    <property type="term" value="P:intracellular signal transduction"/>
    <property type="evidence" value="ECO:0007669"/>
    <property type="project" value="TreeGrafter"/>
</dbReference>
<feature type="binding site" evidence="13">
    <location>
        <position position="207"/>
    </location>
    <ligand>
        <name>ATP</name>
        <dbReference type="ChEBI" id="CHEBI:30616"/>
    </ligand>
</feature>
<dbReference type="InterPro" id="IPR011009">
    <property type="entry name" value="Kinase-like_dom_sf"/>
</dbReference>
<organism evidence="17 18">
    <name type="scientific">Aspergillus tanneri</name>
    <dbReference type="NCBI Taxonomy" id="1220188"/>
    <lineage>
        <taxon>Eukaryota</taxon>
        <taxon>Fungi</taxon>
        <taxon>Dikarya</taxon>
        <taxon>Ascomycota</taxon>
        <taxon>Pezizomycotina</taxon>
        <taxon>Eurotiomycetes</taxon>
        <taxon>Eurotiomycetidae</taxon>
        <taxon>Eurotiales</taxon>
        <taxon>Aspergillaceae</taxon>
        <taxon>Aspergillus</taxon>
        <taxon>Aspergillus subgen. Circumdati</taxon>
    </lineage>
</organism>
<sequence length="1059" mass="117344">MDIVIVRLDVPAEKNLRRPEDLILPSLPHPDLPPIVLLLPISLTELEVSQSDPRPHLSSSRNITINRKTIILIPTPTRRDYEASRAVQPISARRSSSRERSQERPSTSYRPDSSPNKHHRNLSVQGHQRNSIDMTAAAPVVTEAAAPPPQAAPGSRLHPMNSVQSKRRTMITTPSGQWTLGKTLGAGSMGKVKVGKNVETGEQVAVKIVPRQSTEEHRSSREAERADRSKEIRTAREAAIVSLVNHPYICGMRDVVRTNYHWYMLFELVNGGQMLDYIISHGKLKEKQARKFARQIASALDYCHRNSIVHRDLKIENILISKTGDIKIIDFGLSNLFSPRSLLKTFCGSLYFAAPELLQARQYTGPEVDVWSFGIVLYVLVCGKVPFDDQSMPKLHAKIKQGVFEYPPGLTTECRHIISRMLVTDPKQRASLAEIMSHPWMNKGFNTVPDNNLPHREPLKLPLDPEVIEKMTGFDFGPPEYIIAQLTKIIESEDYQHAVRASIREQPPASHGEKKRGMFDFYKRRNSASRDTLSAPSAEAVQLGTDPINAYSPLLSIYYLVKEKLDKEKAETNPGALGGPQSAGDAVVQMPDLPAPEAAHTNQYHVPGEKDTGRRSRPRARTHGDDEIADGVKNLNLAAGQVSPAPPTSQLETPAKKESTAVGILRRFSTRRNKERSRDPERGRLGSPHAPSLHVQPPADSASPLSRGFSMRRSRRADPSPTAIPSAGSQPHQDLLTPGSAEPAARSNKFLERSTSVNSADYRSRRAARLIDPDTLGQPPQTSGSDYSANVQKDQTPSKEPRSTGRTHTSRTMSLGHARRESIQARRARRDAAREANVPEETDADNSGRGTALESANEGEDLSKPVYLKGLFSVSTTSSKPLPVIRADIIRVLKQLSVEYVEIKGGFSCRHAPSIDLGRVIDVGPPSPDRQGNVSNHRRRISFGGLLNHDDGKEDTRHTPRTTRRTRAPPDRSFVTNSDASDEYVGPRDNNNVGVGERVVGETTTHVQSDTGENLILRFEILIVKVPLFSLHGIQFKKVAGGMWQYREMAKKILDALRL</sequence>
<dbReference type="InterPro" id="IPR017441">
    <property type="entry name" value="Protein_kinase_ATP_BS"/>
</dbReference>
<feature type="compositionally biased region" description="Basic and acidic residues" evidence="14">
    <location>
        <begin position="818"/>
        <end position="834"/>
    </location>
</feature>
<accession>A0A5M9N4R5</accession>
<proteinExistence type="inferred from homology"/>
<evidence type="ECO:0000256" key="8">
    <source>
        <dbReference type="ARBA" id="ARBA00022741"/>
    </source>
</evidence>
<evidence type="ECO:0000313" key="17">
    <source>
        <dbReference type="EMBL" id="KAA8652019.1"/>
    </source>
</evidence>
<dbReference type="Gene3D" id="1.10.510.10">
    <property type="entry name" value="Transferase(Phosphotransferase) domain 1"/>
    <property type="match status" value="1"/>
</dbReference>
<dbReference type="FunFam" id="1.10.510.10:FF:000333">
    <property type="entry name" value="Non-specific serine/threonine protein kinase"/>
    <property type="match status" value="1"/>
</dbReference>
<dbReference type="OrthoDB" id="1928777at2759"/>
<dbReference type="VEuPathDB" id="FungiDB:EYZ11_012093"/>
<comment type="similarity">
    <text evidence="2">Belongs to the protein kinase superfamily. CAMK Ser/Thr protein kinase family. NIM1 subfamily.</text>
</comment>
<dbReference type="PANTHER" id="PTHR24346">
    <property type="entry name" value="MAP/MICROTUBULE AFFINITY-REGULATING KINASE"/>
    <property type="match status" value="1"/>
</dbReference>
<evidence type="ECO:0000256" key="7">
    <source>
        <dbReference type="ARBA" id="ARBA00022679"/>
    </source>
</evidence>
<feature type="compositionally biased region" description="Basic and acidic residues" evidence="14">
    <location>
        <begin position="948"/>
        <end position="958"/>
    </location>
</feature>
<evidence type="ECO:0000256" key="13">
    <source>
        <dbReference type="PROSITE-ProRule" id="PRU10141"/>
    </source>
</evidence>
<keyword evidence="9 17" id="KW-0418">Kinase</keyword>
<evidence type="ECO:0000256" key="2">
    <source>
        <dbReference type="ARBA" id="ARBA00010791"/>
    </source>
</evidence>
<evidence type="ECO:0000256" key="3">
    <source>
        <dbReference type="ARBA" id="ARBA00012513"/>
    </source>
</evidence>
<keyword evidence="10 13" id="KW-0067">ATP-binding</keyword>
<dbReference type="GO" id="GO:0005524">
    <property type="term" value="F:ATP binding"/>
    <property type="evidence" value="ECO:0007669"/>
    <property type="project" value="UniProtKB-UniRule"/>
</dbReference>
<dbReference type="GO" id="GO:0071944">
    <property type="term" value="C:cell periphery"/>
    <property type="evidence" value="ECO:0007669"/>
    <property type="project" value="UniProtKB-ARBA"/>
</dbReference>
<name>A0A5M9N4R5_9EURO</name>
<dbReference type="CDD" id="cd12121">
    <property type="entry name" value="MARK_C_like"/>
    <property type="match status" value="1"/>
</dbReference>
<feature type="compositionally biased region" description="Polar residues" evidence="14">
    <location>
        <begin position="778"/>
        <end position="795"/>
    </location>
</feature>
<keyword evidence="5" id="KW-0723">Serine/threonine-protein kinase</keyword>
<dbReference type="PROSITE" id="PS00107">
    <property type="entry name" value="PROTEIN_KINASE_ATP"/>
    <property type="match status" value="1"/>
</dbReference>
<gene>
    <name evidence="17" type="primary">KIN1</name>
    <name evidence="17" type="ORF">ATNIH1004_000919</name>
</gene>
<dbReference type="InterPro" id="IPR001772">
    <property type="entry name" value="KA1_dom"/>
</dbReference>
<dbReference type="CDD" id="cd14077">
    <property type="entry name" value="STKc_Kin1_2"/>
    <property type="match status" value="1"/>
</dbReference>
<evidence type="ECO:0000256" key="12">
    <source>
        <dbReference type="ARBA" id="ARBA00048679"/>
    </source>
</evidence>
<keyword evidence="7" id="KW-0808">Transferase</keyword>
<feature type="region of interest" description="Disordered" evidence="14">
    <location>
        <begin position="920"/>
        <end position="995"/>
    </location>
</feature>
<dbReference type="EC" id="2.7.11.1" evidence="3"/>
<evidence type="ECO:0000256" key="9">
    <source>
        <dbReference type="ARBA" id="ARBA00022777"/>
    </source>
</evidence>
<dbReference type="RefSeq" id="XP_033431380.1">
    <property type="nucleotide sequence ID" value="XM_033565623.1"/>
</dbReference>
<dbReference type="SUPFAM" id="SSF103243">
    <property type="entry name" value="KA1-like"/>
    <property type="match status" value="1"/>
</dbReference>
<dbReference type="Gene3D" id="3.30.310.80">
    <property type="entry name" value="Kinase associated domain 1, KA1"/>
    <property type="match status" value="1"/>
</dbReference>
<dbReference type="GO" id="GO:0005737">
    <property type="term" value="C:cytoplasm"/>
    <property type="evidence" value="ECO:0007669"/>
    <property type="project" value="UniProtKB-SubCell"/>
</dbReference>
<evidence type="ECO:0000256" key="10">
    <source>
        <dbReference type="ARBA" id="ARBA00022840"/>
    </source>
</evidence>
<evidence type="ECO:0000259" key="15">
    <source>
        <dbReference type="PROSITE" id="PS50011"/>
    </source>
</evidence>
<dbReference type="GO" id="GO:0106310">
    <property type="term" value="F:protein serine kinase activity"/>
    <property type="evidence" value="ECO:0007669"/>
    <property type="project" value="RHEA"/>
</dbReference>
<dbReference type="EMBL" id="QUQM01000002">
    <property type="protein sequence ID" value="KAA8652019.1"/>
    <property type="molecule type" value="Genomic_DNA"/>
</dbReference>
<keyword evidence="8 13" id="KW-0547">Nucleotide-binding</keyword>
<feature type="compositionally biased region" description="Polar residues" evidence="14">
    <location>
        <begin position="804"/>
        <end position="813"/>
    </location>
</feature>
<evidence type="ECO:0000259" key="16">
    <source>
        <dbReference type="PROSITE" id="PS50032"/>
    </source>
</evidence>
<evidence type="ECO:0000256" key="5">
    <source>
        <dbReference type="ARBA" id="ARBA00022527"/>
    </source>
</evidence>
<evidence type="ECO:0000313" key="18">
    <source>
        <dbReference type="Proteomes" id="UP000324241"/>
    </source>
</evidence>
<dbReference type="PROSITE" id="PS50011">
    <property type="entry name" value="PROTEIN_KINASE_DOM"/>
    <property type="match status" value="1"/>
</dbReference>
<feature type="region of interest" description="Disordered" evidence="14">
    <location>
        <begin position="81"/>
        <end position="128"/>
    </location>
</feature>
<feature type="domain" description="KA1" evidence="16">
    <location>
        <begin position="1010"/>
        <end position="1059"/>
    </location>
</feature>
<feature type="compositionally biased region" description="Basic and acidic residues" evidence="14">
    <location>
        <begin position="213"/>
        <end position="230"/>
    </location>
</feature>
<evidence type="ECO:0000256" key="11">
    <source>
        <dbReference type="ARBA" id="ARBA00047899"/>
    </source>
</evidence>
<dbReference type="AlphaFoldDB" id="A0A5M9N4R5"/>
<dbReference type="Proteomes" id="UP000324241">
    <property type="component" value="Unassembled WGS sequence"/>
</dbReference>
<protein>
    <recommendedName>
        <fullName evidence="3">non-specific serine/threonine protein kinase</fullName>
        <ecNumber evidence="3">2.7.11.1</ecNumber>
    </recommendedName>
</protein>
<reference evidence="17 18" key="1">
    <citation type="submission" date="2019-08" db="EMBL/GenBank/DDBJ databases">
        <title>The genome sequence of a newly discovered highly antifungal drug resistant Aspergillus species, Aspergillus tanneri NIH 1004.</title>
        <authorList>
            <person name="Mounaud S."/>
            <person name="Singh I."/>
            <person name="Joardar V."/>
            <person name="Pakala S."/>
            <person name="Pakala S."/>
            <person name="Venepally P."/>
            <person name="Chung J.K."/>
            <person name="Losada L."/>
            <person name="Nierman W.C."/>
        </authorList>
    </citation>
    <scope>NUCLEOTIDE SEQUENCE [LARGE SCALE GENOMIC DNA]</scope>
    <source>
        <strain evidence="17 18">NIH1004</strain>
    </source>
</reference>
<dbReference type="SUPFAM" id="SSF56112">
    <property type="entry name" value="Protein kinase-like (PK-like)"/>
    <property type="match status" value="1"/>
</dbReference>
<dbReference type="Pfam" id="PF00069">
    <property type="entry name" value="Pkinase"/>
    <property type="match status" value="1"/>
</dbReference>
<comment type="catalytic activity">
    <reaction evidence="12">
        <text>L-seryl-[protein] + ATP = O-phospho-L-seryl-[protein] + ADP + H(+)</text>
        <dbReference type="Rhea" id="RHEA:17989"/>
        <dbReference type="Rhea" id="RHEA-COMP:9863"/>
        <dbReference type="Rhea" id="RHEA-COMP:11604"/>
        <dbReference type="ChEBI" id="CHEBI:15378"/>
        <dbReference type="ChEBI" id="CHEBI:29999"/>
        <dbReference type="ChEBI" id="CHEBI:30616"/>
        <dbReference type="ChEBI" id="CHEBI:83421"/>
        <dbReference type="ChEBI" id="CHEBI:456216"/>
        <dbReference type="EC" id="2.7.11.1"/>
    </reaction>
</comment>
<dbReference type="GO" id="GO:0000226">
    <property type="term" value="P:microtubule cytoskeleton organization"/>
    <property type="evidence" value="ECO:0007669"/>
    <property type="project" value="TreeGrafter"/>
</dbReference>
<dbReference type="InterPro" id="IPR000719">
    <property type="entry name" value="Prot_kinase_dom"/>
</dbReference>
<keyword evidence="6" id="KW-0597">Phosphoprotein</keyword>
<evidence type="ECO:0000256" key="1">
    <source>
        <dbReference type="ARBA" id="ARBA00004496"/>
    </source>
</evidence>
<feature type="region of interest" description="Disordered" evidence="14">
    <location>
        <begin position="210"/>
        <end position="230"/>
    </location>
</feature>
<comment type="caution">
    <text evidence="17">The sequence shown here is derived from an EMBL/GenBank/DDBJ whole genome shotgun (WGS) entry which is preliminary data.</text>
</comment>
<dbReference type="PROSITE" id="PS50032">
    <property type="entry name" value="KA1"/>
    <property type="match status" value="1"/>
</dbReference>
<dbReference type="InterPro" id="IPR008271">
    <property type="entry name" value="Ser/Thr_kinase_AS"/>
</dbReference>
<comment type="subcellular location">
    <subcellularLocation>
        <location evidence="1">Cytoplasm</location>
    </subcellularLocation>
</comment>
<evidence type="ECO:0000256" key="6">
    <source>
        <dbReference type="ARBA" id="ARBA00022553"/>
    </source>
</evidence>
<dbReference type="PROSITE" id="PS00108">
    <property type="entry name" value="PROTEIN_KINASE_ST"/>
    <property type="match status" value="1"/>
</dbReference>
<dbReference type="Pfam" id="PF02149">
    <property type="entry name" value="KA1"/>
    <property type="match status" value="1"/>
</dbReference>
<keyword evidence="4" id="KW-0963">Cytoplasm</keyword>
<evidence type="ECO:0000256" key="4">
    <source>
        <dbReference type="ARBA" id="ARBA00022490"/>
    </source>
</evidence>
<dbReference type="InterPro" id="IPR028375">
    <property type="entry name" value="KA1/Ssp2_C"/>
</dbReference>
<evidence type="ECO:0000256" key="14">
    <source>
        <dbReference type="SAM" id="MobiDB-lite"/>
    </source>
</evidence>
<feature type="domain" description="Protein kinase" evidence="15">
    <location>
        <begin position="178"/>
        <end position="441"/>
    </location>
</feature>
<dbReference type="GO" id="GO:0004674">
    <property type="term" value="F:protein serine/threonine kinase activity"/>
    <property type="evidence" value="ECO:0007669"/>
    <property type="project" value="UniProtKB-KW"/>
</dbReference>